<keyword evidence="1" id="KW-0472">Membrane</keyword>
<dbReference type="Proteomes" id="UP000184028">
    <property type="component" value="Unassembled WGS sequence"/>
</dbReference>
<organism evidence="2 3">
    <name type="scientific">Flavobacterium chilense</name>
    <dbReference type="NCBI Taxonomy" id="946677"/>
    <lineage>
        <taxon>Bacteria</taxon>
        <taxon>Pseudomonadati</taxon>
        <taxon>Bacteroidota</taxon>
        <taxon>Flavobacteriia</taxon>
        <taxon>Flavobacteriales</taxon>
        <taxon>Flavobacteriaceae</taxon>
        <taxon>Flavobacterium</taxon>
    </lineage>
</organism>
<keyword evidence="1" id="KW-0812">Transmembrane</keyword>
<evidence type="ECO:0000313" key="2">
    <source>
        <dbReference type="EMBL" id="SHL42976.1"/>
    </source>
</evidence>
<gene>
    <name evidence="2" type="ORF">SAMN05444484_1011468</name>
</gene>
<keyword evidence="3" id="KW-1185">Reference proteome</keyword>
<dbReference type="EMBL" id="FRBT01000001">
    <property type="protein sequence ID" value="SHL42976.1"/>
    <property type="molecule type" value="Genomic_DNA"/>
</dbReference>
<name>A0A1M7AKF4_9FLAO</name>
<proteinExistence type="predicted"/>
<evidence type="ECO:0000313" key="3">
    <source>
        <dbReference type="Proteomes" id="UP000184028"/>
    </source>
</evidence>
<evidence type="ECO:0000256" key="1">
    <source>
        <dbReference type="SAM" id="Phobius"/>
    </source>
</evidence>
<dbReference type="STRING" id="946677.SAMN05444484_1011468"/>
<feature type="transmembrane region" description="Helical" evidence="1">
    <location>
        <begin position="12"/>
        <end position="31"/>
    </location>
</feature>
<accession>A0A1M7AKF4</accession>
<sequence>MYISPKNEKRIVTIFCVFLIIFNLIELYFIYEMSKFDEMIGYPSINEIKTRNIRPLSFLFFTDNLANLLFVSVSLMWILMSNSSVKTHDTK</sequence>
<keyword evidence="1" id="KW-1133">Transmembrane helix</keyword>
<dbReference type="AlphaFoldDB" id="A0A1M7AKF4"/>
<feature type="transmembrane region" description="Helical" evidence="1">
    <location>
        <begin position="65"/>
        <end position="85"/>
    </location>
</feature>
<reference evidence="3" key="1">
    <citation type="submission" date="2016-11" db="EMBL/GenBank/DDBJ databases">
        <authorList>
            <person name="Varghese N."/>
            <person name="Submissions S."/>
        </authorList>
    </citation>
    <scope>NUCLEOTIDE SEQUENCE [LARGE SCALE GENOMIC DNA]</scope>
    <source>
        <strain evidence="3">DSM 24724</strain>
    </source>
</reference>
<protein>
    <submittedName>
        <fullName evidence="2">Uncharacterized protein</fullName>
    </submittedName>
</protein>